<dbReference type="Gene3D" id="2.40.10.350">
    <property type="entry name" value="Rod shape-determining protein MreC, domain 2"/>
    <property type="match status" value="1"/>
</dbReference>
<dbReference type="PANTHER" id="PTHR34138">
    <property type="entry name" value="CELL SHAPE-DETERMINING PROTEIN MREC"/>
    <property type="match status" value="1"/>
</dbReference>
<dbReference type="GO" id="GO:0005886">
    <property type="term" value="C:plasma membrane"/>
    <property type="evidence" value="ECO:0007669"/>
    <property type="project" value="TreeGrafter"/>
</dbReference>
<feature type="domain" description="Rod shape-determining protein MreC beta-barrel core" evidence="6">
    <location>
        <begin position="111"/>
        <end position="258"/>
    </location>
</feature>
<evidence type="ECO:0000256" key="2">
    <source>
        <dbReference type="ARBA" id="ARBA00013855"/>
    </source>
</evidence>
<evidence type="ECO:0000259" key="6">
    <source>
        <dbReference type="Pfam" id="PF04085"/>
    </source>
</evidence>
<keyword evidence="8" id="KW-1185">Reference proteome</keyword>
<dbReference type="Pfam" id="PF04085">
    <property type="entry name" value="MreC"/>
    <property type="match status" value="1"/>
</dbReference>
<dbReference type="RefSeq" id="WP_194112704.1">
    <property type="nucleotide sequence ID" value="NZ_JADFFL010000006.1"/>
</dbReference>
<dbReference type="InterPro" id="IPR055342">
    <property type="entry name" value="MreC_beta-barrel_core"/>
</dbReference>
<dbReference type="PANTHER" id="PTHR34138:SF1">
    <property type="entry name" value="CELL SHAPE-DETERMINING PROTEIN MREC"/>
    <property type="match status" value="1"/>
</dbReference>
<keyword evidence="5" id="KW-0472">Membrane</keyword>
<organism evidence="7 8">
    <name type="scientific">Mucilaginibacter myungsuensis</name>
    <dbReference type="NCBI Taxonomy" id="649104"/>
    <lineage>
        <taxon>Bacteria</taxon>
        <taxon>Pseudomonadati</taxon>
        <taxon>Bacteroidota</taxon>
        <taxon>Sphingobacteriia</taxon>
        <taxon>Sphingobacteriales</taxon>
        <taxon>Sphingobacteriaceae</taxon>
        <taxon>Mucilaginibacter</taxon>
    </lineage>
</organism>
<gene>
    <name evidence="7" type="primary">mreC</name>
    <name evidence="7" type="ORF">IRJ16_16420</name>
</gene>
<reference evidence="7" key="1">
    <citation type="submission" date="2020-10" db="EMBL/GenBank/DDBJ databases">
        <title>Mucilaginibacter mali sp. nov., isolated from rhizosphere soil of apple orchard.</title>
        <authorList>
            <person name="Lee J.-S."/>
            <person name="Kim H.S."/>
            <person name="Kim J.-S."/>
        </authorList>
    </citation>
    <scope>NUCLEOTIDE SEQUENCE</scope>
    <source>
        <strain evidence="7">KCTC 22746</strain>
    </source>
</reference>
<keyword evidence="3" id="KW-0133">Cell shape</keyword>
<dbReference type="Gene3D" id="2.40.10.340">
    <property type="entry name" value="Rod shape-determining protein MreC, domain 1"/>
    <property type="match status" value="1"/>
</dbReference>
<evidence type="ECO:0000313" key="8">
    <source>
        <dbReference type="Proteomes" id="UP000622475"/>
    </source>
</evidence>
<evidence type="ECO:0000313" key="7">
    <source>
        <dbReference type="EMBL" id="MBE9663474.1"/>
    </source>
</evidence>
<dbReference type="GO" id="GO:0008360">
    <property type="term" value="P:regulation of cell shape"/>
    <property type="evidence" value="ECO:0007669"/>
    <property type="project" value="UniProtKB-KW"/>
</dbReference>
<dbReference type="Proteomes" id="UP000622475">
    <property type="component" value="Unassembled WGS sequence"/>
</dbReference>
<sequence>MRNLLIFITKYNAFFLFLIFEVGALVIYGKYNSFQKASLINSTNEVTGNVYAKYNEAERYLSLQQVNDQLAKDNAALRAKLKSSFYIDTLAKRMVNDTVYLQQYEYTVARVINNSVNKRNNTITINRGSDAGIQKNMGVISDQGVVGIVVMVSKHFSIVMSLLHKETSFSAMLNDDRVRGTIKWADNLDPRVAQLVDVNNSAKPHIGELVVASDQSLFPTGVPIGRVSNLRTKTGGFFLNMEVTLSVDFSKLQYVYVVTNRLNKEQTDLELKQKDEQNDIN</sequence>
<evidence type="ECO:0000256" key="5">
    <source>
        <dbReference type="SAM" id="Phobius"/>
    </source>
</evidence>
<feature type="transmembrane region" description="Helical" evidence="5">
    <location>
        <begin position="12"/>
        <end position="31"/>
    </location>
</feature>
<protein>
    <recommendedName>
        <fullName evidence="2">Cell shape-determining protein MreC</fullName>
    </recommendedName>
    <alternativeName>
        <fullName evidence="4">Cell shape protein MreC</fullName>
    </alternativeName>
</protein>
<proteinExistence type="inferred from homology"/>
<keyword evidence="5" id="KW-0812">Transmembrane</keyword>
<dbReference type="InterPro" id="IPR042175">
    <property type="entry name" value="Cell/Rod_MreC_2"/>
</dbReference>
<evidence type="ECO:0000256" key="4">
    <source>
        <dbReference type="ARBA" id="ARBA00032089"/>
    </source>
</evidence>
<dbReference type="EMBL" id="JADFFL010000006">
    <property type="protein sequence ID" value="MBE9663474.1"/>
    <property type="molecule type" value="Genomic_DNA"/>
</dbReference>
<accession>A0A929KXI7</accession>
<comment type="caution">
    <text evidence="7">The sequence shown here is derived from an EMBL/GenBank/DDBJ whole genome shotgun (WGS) entry which is preliminary data.</text>
</comment>
<keyword evidence="5" id="KW-1133">Transmembrane helix</keyword>
<dbReference type="AlphaFoldDB" id="A0A929KXI7"/>
<name>A0A929KXI7_9SPHI</name>
<evidence type="ECO:0000256" key="3">
    <source>
        <dbReference type="ARBA" id="ARBA00022960"/>
    </source>
</evidence>
<dbReference type="NCBIfam" id="NF010532">
    <property type="entry name" value="PRK13922.9-3"/>
    <property type="match status" value="1"/>
</dbReference>
<dbReference type="InterPro" id="IPR042177">
    <property type="entry name" value="Cell/Rod_1"/>
</dbReference>
<dbReference type="InterPro" id="IPR007221">
    <property type="entry name" value="MreC"/>
</dbReference>
<evidence type="ECO:0000256" key="1">
    <source>
        <dbReference type="ARBA" id="ARBA00009369"/>
    </source>
</evidence>
<comment type="similarity">
    <text evidence="1">Belongs to the MreC family.</text>
</comment>